<dbReference type="InterPro" id="IPR036866">
    <property type="entry name" value="RibonucZ/Hydroxyglut_hydro"/>
</dbReference>
<evidence type="ECO:0000313" key="6">
    <source>
        <dbReference type="EMBL" id="ACU62694.1"/>
    </source>
</evidence>
<dbReference type="OrthoDB" id="9802248at2"/>
<dbReference type="Gene3D" id="3.60.15.10">
    <property type="entry name" value="Ribonuclease Z/Hydroxyacylglutathione hydrolase-like"/>
    <property type="match status" value="1"/>
</dbReference>
<reference evidence="6 7" key="2">
    <citation type="journal article" date="2010" name="Stand. Genomic Sci.">
        <title>Complete genome sequence of Chitinophaga pinensis type strain (UQM 2034).</title>
        <authorList>
            <person name="Glavina Del Rio T."/>
            <person name="Abt B."/>
            <person name="Spring S."/>
            <person name="Lapidus A."/>
            <person name="Nolan M."/>
            <person name="Tice H."/>
            <person name="Copeland A."/>
            <person name="Cheng J.F."/>
            <person name="Chen F."/>
            <person name="Bruce D."/>
            <person name="Goodwin L."/>
            <person name="Pitluck S."/>
            <person name="Ivanova N."/>
            <person name="Mavromatis K."/>
            <person name="Mikhailova N."/>
            <person name="Pati A."/>
            <person name="Chen A."/>
            <person name="Palaniappan K."/>
            <person name="Land M."/>
            <person name="Hauser L."/>
            <person name="Chang Y.J."/>
            <person name="Jeffries C.D."/>
            <person name="Chain P."/>
            <person name="Saunders E."/>
            <person name="Detter J.C."/>
            <person name="Brettin T."/>
            <person name="Rohde M."/>
            <person name="Goker M."/>
            <person name="Bristow J."/>
            <person name="Eisen J.A."/>
            <person name="Markowitz V."/>
            <person name="Hugenholtz P."/>
            <person name="Kyrpides N.C."/>
            <person name="Klenk H.P."/>
            <person name="Lucas S."/>
        </authorList>
    </citation>
    <scope>NUCLEOTIDE SEQUENCE [LARGE SCALE GENOMIC DNA]</scope>
    <source>
        <strain evidence="7">ATCC 43595 / DSM 2588 / LMG 13176 / NBRC 15968 / NCIMB 11800 / UQM 2034</strain>
    </source>
</reference>
<sequence>MERRTLIKRIAILGLGATLPVHKLLARSLKTASERPYHRFQLGDLEMTVVTDGHIVMSPVQDHFAQDVPAAEVTKLLEGSFRSTKAVDLGMNMLLIKKDKEVILIDTGAGFGFGPDCGWLPQSLKDAGMDVNAVTQIVITHAHPDHIGGLFSQDGQLVFPQAQVYMSETEHRFWMSDYPDFSKSKFGNKALLAKILVATKQTLTALKDRLHFFGYEETLFGCVRLQAAPGHTPGHTLVRVFSGNEEIVHIADLIHSDVLLFPHPEWGFDGDTDFTLAAATRRKVLESLTKDRTKVFSYHLPWPGIGHVKKKDEGFTWIAETYAFPD</sequence>
<dbReference type="SUPFAM" id="SSF56281">
    <property type="entry name" value="Metallo-hydrolase/oxidoreductase"/>
    <property type="match status" value="1"/>
</dbReference>
<name>A0A979G828_CHIPD</name>
<dbReference type="PANTHER" id="PTHR42978:SF6">
    <property type="entry name" value="QUORUM-QUENCHING LACTONASE YTNP-RELATED"/>
    <property type="match status" value="1"/>
</dbReference>
<dbReference type="InterPro" id="IPR051013">
    <property type="entry name" value="MBL_superfamily_lactonases"/>
</dbReference>
<dbReference type="EMBL" id="CP001699">
    <property type="protein sequence ID" value="ACU62694.1"/>
    <property type="molecule type" value="Genomic_DNA"/>
</dbReference>
<dbReference type="CDD" id="cd07720">
    <property type="entry name" value="OPHC2-like_MBL-fold"/>
    <property type="match status" value="1"/>
</dbReference>
<evidence type="ECO:0000256" key="2">
    <source>
        <dbReference type="ARBA" id="ARBA00022723"/>
    </source>
</evidence>
<keyword evidence="2" id="KW-0479">Metal-binding</keyword>
<dbReference type="AlphaFoldDB" id="A0A979G828"/>
<dbReference type="SMART" id="SM00849">
    <property type="entry name" value="Lactamase_B"/>
    <property type="match status" value="1"/>
</dbReference>
<evidence type="ECO:0000313" key="7">
    <source>
        <dbReference type="Proteomes" id="UP000002215"/>
    </source>
</evidence>
<evidence type="ECO:0000259" key="5">
    <source>
        <dbReference type="SMART" id="SM00849"/>
    </source>
</evidence>
<accession>A0A979G828</accession>
<dbReference type="KEGG" id="cpi:Cpin_5263"/>
<reference evidence="7" key="1">
    <citation type="submission" date="2009-08" db="EMBL/GenBank/DDBJ databases">
        <title>The complete genome of Chitinophaga pinensis DSM 2588.</title>
        <authorList>
            <consortium name="US DOE Joint Genome Institute (JGI-PGF)"/>
            <person name="Lucas S."/>
            <person name="Copeland A."/>
            <person name="Lapidus A."/>
            <person name="Glavina del Rio T."/>
            <person name="Dalin E."/>
            <person name="Tice H."/>
            <person name="Bruce D."/>
            <person name="Goodwin L."/>
            <person name="Pitluck S."/>
            <person name="Kyrpides N."/>
            <person name="Mavromatis K."/>
            <person name="Ivanova N."/>
            <person name="Mikhailova N."/>
            <person name="Sims D."/>
            <person name="Meinche L."/>
            <person name="Brettin T."/>
            <person name="Detter J.C."/>
            <person name="Han C."/>
            <person name="Larimer F."/>
            <person name="Land M."/>
            <person name="Hauser L."/>
            <person name="Markowitz V."/>
            <person name="Cheng J.-F."/>
            <person name="Hugenholtz P."/>
            <person name="Woyke T."/>
            <person name="Wu D."/>
            <person name="Spring S."/>
            <person name="Klenk H.-P."/>
            <person name="Eisen J.A."/>
        </authorList>
    </citation>
    <scope>NUCLEOTIDE SEQUENCE [LARGE SCALE GENOMIC DNA]</scope>
    <source>
        <strain evidence="7">ATCC 43595 / DSM 2588 / LMG 13176 / NBRC 15968 / NCIMB 11800 / UQM 2034</strain>
    </source>
</reference>
<dbReference type="RefSeq" id="WP_012792862.1">
    <property type="nucleotide sequence ID" value="NC_013132.1"/>
</dbReference>
<dbReference type="InterPro" id="IPR001279">
    <property type="entry name" value="Metallo-B-lactamas"/>
</dbReference>
<dbReference type="GO" id="GO:0046872">
    <property type="term" value="F:metal ion binding"/>
    <property type="evidence" value="ECO:0007669"/>
    <property type="project" value="UniProtKB-KW"/>
</dbReference>
<dbReference type="GO" id="GO:0016787">
    <property type="term" value="F:hydrolase activity"/>
    <property type="evidence" value="ECO:0007669"/>
    <property type="project" value="UniProtKB-KW"/>
</dbReference>
<feature type="domain" description="Metallo-beta-lactamase" evidence="5">
    <location>
        <begin position="90"/>
        <end position="299"/>
    </location>
</feature>
<comment type="similarity">
    <text evidence="1">Belongs to the metallo-beta-lactamase superfamily.</text>
</comment>
<evidence type="ECO:0000256" key="3">
    <source>
        <dbReference type="ARBA" id="ARBA00022801"/>
    </source>
</evidence>
<evidence type="ECO:0000256" key="1">
    <source>
        <dbReference type="ARBA" id="ARBA00007749"/>
    </source>
</evidence>
<protein>
    <submittedName>
        <fullName evidence="6">Beta-lactamase domain protein</fullName>
    </submittedName>
</protein>
<dbReference type="Proteomes" id="UP000002215">
    <property type="component" value="Chromosome"/>
</dbReference>
<organism evidence="6 7">
    <name type="scientific">Chitinophaga pinensis (strain ATCC 43595 / DSM 2588 / LMG 13176 / NBRC 15968 / NCIMB 11800 / UQM 2034)</name>
    <dbReference type="NCBI Taxonomy" id="485918"/>
    <lineage>
        <taxon>Bacteria</taxon>
        <taxon>Pseudomonadati</taxon>
        <taxon>Bacteroidota</taxon>
        <taxon>Chitinophagia</taxon>
        <taxon>Chitinophagales</taxon>
        <taxon>Chitinophagaceae</taxon>
        <taxon>Chitinophaga</taxon>
    </lineage>
</organism>
<keyword evidence="4" id="KW-0862">Zinc</keyword>
<dbReference type="Pfam" id="PF00753">
    <property type="entry name" value="Lactamase_B"/>
    <property type="match status" value="1"/>
</dbReference>
<evidence type="ECO:0000256" key="4">
    <source>
        <dbReference type="ARBA" id="ARBA00022833"/>
    </source>
</evidence>
<keyword evidence="3" id="KW-0378">Hydrolase</keyword>
<gene>
    <name evidence="6" type="ordered locus">Cpin_5263</name>
</gene>
<dbReference type="PANTHER" id="PTHR42978">
    <property type="entry name" value="QUORUM-QUENCHING LACTONASE YTNP-RELATED-RELATED"/>
    <property type="match status" value="1"/>
</dbReference>
<proteinExistence type="inferred from homology"/>